<dbReference type="InterPro" id="IPR036291">
    <property type="entry name" value="NAD(P)-bd_dom_sf"/>
</dbReference>
<dbReference type="EMBL" id="JAWXVI010000012">
    <property type="protein sequence ID" value="MDX6191786.1"/>
    <property type="molecule type" value="Genomic_DNA"/>
</dbReference>
<keyword evidence="1" id="KW-0472">Membrane</keyword>
<proteinExistence type="predicted"/>
<dbReference type="SUPFAM" id="SSF51735">
    <property type="entry name" value="NAD(P)-binding Rossmann-fold domains"/>
    <property type="match status" value="1"/>
</dbReference>
<dbReference type="InterPro" id="IPR051783">
    <property type="entry name" value="NAD(P)-dependent_oxidoreduct"/>
</dbReference>
<organism evidence="3 4">
    <name type="scientific">Flavobacterium cupriresistens</name>
    <dbReference type="NCBI Taxonomy" id="2893885"/>
    <lineage>
        <taxon>Bacteria</taxon>
        <taxon>Pseudomonadati</taxon>
        <taxon>Bacteroidota</taxon>
        <taxon>Flavobacteriia</taxon>
        <taxon>Flavobacteriales</taxon>
        <taxon>Flavobacteriaceae</taxon>
        <taxon>Flavobacterium</taxon>
    </lineage>
</organism>
<dbReference type="PANTHER" id="PTHR48079">
    <property type="entry name" value="PROTEIN YEEZ"/>
    <property type="match status" value="1"/>
</dbReference>
<keyword evidence="1" id="KW-0812">Transmembrane</keyword>
<gene>
    <name evidence="3" type="ORF">SGQ83_20690</name>
</gene>
<dbReference type="Pfam" id="PF01370">
    <property type="entry name" value="Epimerase"/>
    <property type="match status" value="1"/>
</dbReference>
<feature type="transmembrane region" description="Helical" evidence="1">
    <location>
        <begin position="248"/>
        <end position="270"/>
    </location>
</feature>
<evidence type="ECO:0000256" key="1">
    <source>
        <dbReference type="SAM" id="Phobius"/>
    </source>
</evidence>
<evidence type="ECO:0000259" key="2">
    <source>
        <dbReference type="Pfam" id="PF01370"/>
    </source>
</evidence>
<keyword evidence="1" id="KW-1133">Transmembrane helix</keyword>
<name>A0ABU4RHN3_9FLAO</name>
<dbReference type="RefSeq" id="WP_230002301.1">
    <property type="nucleotide sequence ID" value="NZ_CP087134.1"/>
</dbReference>
<accession>A0ABU4RHN3</accession>
<dbReference type="PANTHER" id="PTHR48079:SF6">
    <property type="entry name" value="NAD(P)-BINDING DOMAIN-CONTAINING PROTEIN-RELATED"/>
    <property type="match status" value="1"/>
</dbReference>
<comment type="caution">
    <text evidence="3">The sequence shown here is derived from an EMBL/GenBank/DDBJ whole genome shotgun (WGS) entry which is preliminary data.</text>
</comment>
<evidence type="ECO:0000313" key="4">
    <source>
        <dbReference type="Proteomes" id="UP001273350"/>
    </source>
</evidence>
<keyword evidence="4" id="KW-1185">Reference proteome</keyword>
<dbReference type="Gene3D" id="3.40.50.720">
    <property type="entry name" value="NAD(P)-binding Rossmann-like Domain"/>
    <property type="match status" value="1"/>
</dbReference>
<reference evidence="3 4" key="1">
    <citation type="submission" date="2023-11" db="EMBL/GenBank/DDBJ databases">
        <title>Unpublished Manusciprt.</title>
        <authorList>
            <person name="Saticioglu I.B."/>
            <person name="Ay H."/>
            <person name="Ajmi N."/>
            <person name="Altun S."/>
            <person name="Duman M."/>
        </authorList>
    </citation>
    <scope>NUCLEOTIDE SEQUENCE [LARGE SCALE GENOMIC DNA]</scope>
    <source>
        <strain evidence="3 4">Fl-318</strain>
    </source>
</reference>
<feature type="domain" description="NAD-dependent epimerase/dehydratase" evidence="2">
    <location>
        <begin position="4"/>
        <end position="225"/>
    </location>
</feature>
<dbReference type="Proteomes" id="UP001273350">
    <property type="component" value="Unassembled WGS sequence"/>
</dbReference>
<protein>
    <submittedName>
        <fullName evidence="3">NAD-dependent epimerase/dehydratase family protein</fullName>
    </submittedName>
</protein>
<dbReference type="InterPro" id="IPR001509">
    <property type="entry name" value="Epimerase_deHydtase"/>
</dbReference>
<evidence type="ECO:0000313" key="3">
    <source>
        <dbReference type="EMBL" id="MDX6191786.1"/>
    </source>
</evidence>
<sequence length="321" mass="36247">MKRVFMTGITGLLGTNLANELLLQNYQITAVTRDPDKYIGNLNSNLKLIKSNLHADHTEYLENIEIVIHIAAETATNLIRYSDYEKINYDATVLLFKSAQKQQVKQFIFISTANTIGYGSLASLGNESRKIKSPFSQLDYAKTKLKAEEYVLKNAKNMAVKILNPTFMIGPYDSKPSSGKIILMSLGKKVVFYPPGGKNFVAVKDVVSAIINSFESGNTGDKYLIAGENLSYKHFFEQLRTQQNRKQFLIPVPKFILIALGFMGSTVRFFSIQTSLSLVNTRILCVNNYYCNKKSKEQLKMQYSPIENALFEAVDYFNSKK</sequence>